<dbReference type="InterPro" id="IPR036849">
    <property type="entry name" value="Enolase-like_C_sf"/>
</dbReference>
<dbReference type="CDD" id="cd12446">
    <property type="entry name" value="RRM_RBM25"/>
    <property type="match status" value="1"/>
</dbReference>
<feature type="region of interest" description="Disordered" evidence="6">
    <location>
        <begin position="658"/>
        <end position="742"/>
    </location>
</feature>
<dbReference type="SMART" id="SM00922">
    <property type="entry name" value="MR_MLE"/>
    <property type="match status" value="1"/>
</dbReference>
<dbReference type="SUPFAM" id="SSF54826">
    <property type="entry name" value="Enolase N-terminal domain-like"/>
    <property type="match status" value="1"/>
</dbReference>
<keyword evidence="2" id="KW-0479">Metal-binding</keyword>
<dbReference type="Pfam" id="PF13378">
    <property type="entry name" value="MR_MLE_C"/>
    <property type="match status" value="1"/>
</dbReference>
<feature type="compositionally biased region" description="Basic and acidic residues" evidence="6">
    <location>
        <begin position="728"/>
        <end position="742"/>
    </location>
</feature>
<feature type="domain" description="PWI" evidence="8">
    <location>
        <begin position="946"/>
        <end position="1044"/>
    </location>
</feature>
<dbReference type="Gene3D" id="3.20.20.120">
    <property type="entry name" value="Enolase-like C-terminal domain"/>
    <property type="match status" value="1"/>
</dbReference>
<feature type="region of interest" description="Disordered" evidence="6">
    <location>
        <begin position="817"/>
        <end position="837"/>
    </location>
</feature>
<dbReference type="Gene3D" id="1.20.1390.10">
    <property type="entry name" value="PWI domain"/>
    <property type="match status" value="1"/>
</dbReference>
<comment type="caution">
    <text evidence="9">The sequence shown here is derived from an EMBL/GenBank/DDBJ whole genome shotgun (WGS) entry which is preliminary data.</text>
</comment>
<dbReference type="PROSITE" id="PS50102">
    <property type="entry name" value="RRM"/>
    <property type="match status" value="1"/>
</dbReference>
<evidence type="ECO:0000313" key="10">
    <source>
        <dbReference type="Proteomes" id="UP001295794"/>
    </source>
</evidence>
<accession>A0AAD2H4K1</accession>
<organism evidence="9 10">
    <name type="scientific">Mycena citricolor</name>
    <dbReference type="NCBI Taxonomy" id="2018698"/>
    <lineage>
        <taxon>Eukaryota</taxon>
        <taxon>Fungi</taxon>
        <taxon>Dikarya</taxon>
        <taxon>Basidiomycota</taxon>
        <taxon>Agaricomycotina</taxon>
        <taxon>Agaricomycetes</taxon>
        <taxon>Agaricomycetidae</taxon>
        <taxon>Agaricales</taxon>
        <taxon>Marasmiineae</taxon>
        <taxon>Mycenaceae</taxon>
        <taxon>Mycena</taxon>
    </lineage>
</organism>
<sequence>MKEFPTIKAVRTYITQGVGSGGDYHNVNRGHWLVDNFISVPMSKYPEYRASRTSWGLNVLGSFCVEIEASDGTTGFATGFGGPPACWIVKHHLERFLLGVDPRNLNRLSDQMFRATMFYGRKGLPVATISVVDLALWDLLGKLRGEPVYKMIGGAIKDELEFYCTGPEPTATKEAGFWGSKVPLPFGPDEGPAGMRKNIEFLTKHRESVGPDYPIMVDCWMSLTVQYTIELATACLPLKIEWWEEVLHPDDSAGYALIKQALPHVKFTTGEHEYTRYGFRELIAPRHISILQPDIMWLGGLTEALRVAAQAAAYDIPVVPHASGAYSYHFVVSQPNCPFQEYLCNAPDGKFGPGNKGALPPVFGTLFESEPAPIGGKLHISQLDSEQGGFGLVVSQQARQSTLVPGDLLVNPEHFGGGAVLAHGVKVNKTLPSMHSSRAGLGLRPPLPSGGQGPSFSALALQNQHPGGQPPKQTTLFVGSISGGVTDTTLNALLTACGPIASFKRLITPAGKPQGFGFAEFETADGALLALALLNGIELPALEEGCANKKLLIKSDEKTTAFLNAYASTRPAPTAHSQTAKQLIDAVLEDLSRAAQAALGGEKEKYVIPPHLHDLQEADLPETQRELVVSEIAQFRERAAKKEREKMKELEIQTRSQIAASAAPAAPNRWGGGSSGGAGGAQAGQRGSDPEPGSRAFGGDAQGYGKPVEFVKGASSAGTPTQTDEQMEAGRKEARRKEEELSFRDQLRRYEPRERQRLAALERAITRDRAIKSSHAQVKSDMSKRLASYDDDSDTEQSDPYHADRARWRASRARILAQEERDDATDRADEEREKAELEQASEMFLQQQMGGLRRGEEEARKAGMLVDSGGPVKLNVSLAAAAPTTKAAASGDALGFGVDDEEDEALTRKRKGPLVKLDFSAAEAGPEAERQRLEEMRKSVPGKEKDELFQAKIRWDGMSDSLIDRKFEPLVKRLIAKYLGDDEVEELVMFVVEHLKDHKGPNKLAEGLEPVLEEEAIEVATAVWRQLVFESMAYNDGLHTREMMVED</sequence>
<dbReference type="SUPFAM" id="SSF54928">
    <property type="entry name" value="RNA-binding domain, RBD"/>
    <property type="match status" value="1"/>
</dbReference>
<dbReference type="SFLD" id="SFLDS00001">
    <property type="entry name" value="Enolase"/>
    <property type="match status" value="1"/>
</dbReference>
<feature type="region of interest" description="Disordered" evidence="6">
    <location>
        <begin position="436"/>
        <end position="472"/>
    </location>
</feature>
<dbReference type="GO" id="GO:0050032">
    <property type="term" value="F:L-rhamnonate dehydratase activity"/>
    <property type="evidence" value="ECO:0007669"/>
    <property type="project" value="InterPro"/>
</dbReference>
<evidence type="ECO:0000256" key="2">
    <source>
        <dbReference type="ARBA" id="ARBA00022723"/>
    </source>
</evidence>
<protein>
    <recommendedName>
        <fullName evidence="11">PWI domain-containing protein</fullName>
    </recommendedName>
</protein>
<evidence type="ECO:0000256" key="5">
    <source>
        <dbReference type="SAM" id="Coils"/>
    </source>
</evidence>
<dbReference type="PANTHER" id="PTHR13794:SF58">
    <property type="entry name" value="MITOCHONDRIAL ENOLASE SUPERFAMILY MEMBER 1"/>
    <property type="match status" value="1"/>
</dbReference>
<dbReference type="SFLD" id="SFLDF00006">
    <property type="entry name" value="rhamnonate_dehydratase"/>
    <property type="match status" value="1"/>
</dbReference>
<evidence type="ECO:0000256" key="3">
    <source>
        <dbReference type="ARBA" id="ARBA00022842"/>
    </source>
</evidence>
<evidence type="ECO:0000256" key="4">
    <source>
        <dbReference type="PROSITE-ProRule" id="PRU00176"/>
    </source>
</evidence>
<dbReference type="Proteomes" id="UP001295794">
    <property type="component" value="Unassembled WGS sequence"/>
</dbReference>
<dbReference type="Pfam" id="PF02746">
    <property type="entry name" value="MR_MLE_N"/>
    <property type="match status" value="1"/>
</dbReference>
<keyword evidence="10" id="KW-1185">Reference proteome</keyword>
<name>A0AAD2H4K1_9AGAR</name>
<evidence type="ECO:0000259" key="7">
    <source>
        <dbReference type="PROSITE" id="PS50102"/>
    </source>
</evidence>
<evidence type="ECO:0000256" key="1">
    <source>
        <dbReference type="ARBA" id="ARBA00001946"/>
    </source>
</evidence>
<dbReference type="SMART" id="SM00360">
    <property type="entry name" value="RRM"/>
    <property type="match status" value="1"/>
</dbReference>
<dbReference type="GO" id="GO:0000287">
    <property type="term" value="F:magnesium ion binding"/>
    <property type="evidence" value="ECO:0007669"/>
    <property type="project" value="TreeGrafter"/>
</dbReference>
<feature type="region of interest" description="Disordered" evidence="6">
    <location>
        <begin position="772"/>
        <end position="804"/>
    </location>
</feature>
<dbReference type="EMBL" id="CAVNYO010000138">
    <property type="protein sequence ID" value="CAK5269106.1"/>
    <property type="molecule type" value="Genomic_DNA"/>
</dbReference>
<proteinExistence type="predicted"/>
<feature type="compositionally biased region" description="Polar residues" evidence="6">
    <location>
        <begin position="460"/>
        <end position="472"/>
    </location>
</feature>
<dbReference type="SUPFAM" id="SSF51604">
    <property type="entry name" value="Enolase C-terminal domain-like"/>
    <property type="match status" value="1"/>
</dbReference>
<dbReference type="InterPro" id="IPR002483">
    <property type="entry name" value="PWI_dom"/>
</dbReference>
<dbReference type="InterPro" id="IPR023444">
    <property type="entry name" value="L-Rhamnon_dehydrat"/>
</dbReference>
<dbReference type="InterPro" id="IPR012677">
    <property type="entry name" value="Nucleotide-bd_a/b_plait_sf"/>
</dbReference>
<reference evidence="9" key="1">
    <citation type="submission" date="2023-11" db="EMBL/GenBank/DDBJ databases">
        <authorList>
            <person name="De Vega J J."/>
            <person name="De Vega J J."/>
        </authorList>
    </citation>
    <scope>NUCLEOTIDE SEQUENCE</scope>
</reference>
<dbReference type="Gene3D" id="3.30.70.330">
    <property type="match status" value="1"/>
</dbReference>
<feature type="compositionally biased region" description="Basic and acidic residues" evidence="6">
    <location>
        <begin position="824"/>
        <end position="837"/>
    </location>
</feature>
<dbReference type="InterPro" id="IPR000504">
    <property type="entry name" value="RRM_dom"/>
</dbReference>
<dbReference type="SFLD" id="SFLDG00179">
    <property type="entry name" value="mandelate_racemase"/>
    <property type="match status" value="1"/>
</dbReference>
<dbReference type="InterPro" id="IPR013342">
    <property type="entry name" value="Mandelate_racemase_C"/>
</dbReference>
<evidence type="ECO:0000256" key="6">
    <source>
        <dbReference type="SAM" id="MobiDB-lite"/>
    </source>
</evidence>
<dbReference type="NCBIfam" id="NF011968">
    <property type="entry name" value="PRK15440.1"/>
    <property type="match status" value="1"/>
</dbReference>
<dbReference type="InterPro" id="IPR035979">
    <property type="entry name" value="RBD_domain_sf"/>
</dbReference>
<dbReference type="Gene3D" id="3.30.390.10">
    <property type="entry name" value="Enolase-like, N-terminal domain"/>
    <property type="match status" value="1"/>
</dbReference>
<dbReference type="PROSITE" id="PS51025">
    <property type="entry name" value="PWI"/>
    <property type="match status" value="1"/>
</dbReference>
<keyword evidence="5" id="KW-0175">Coiled coil</keyword>
<dbReference type="InterPro" id="IPR013341">
    <property type="entry name" value="Mandelate_racemase_N_dom"/>
</dbReference>
<keyword evidence="3" id="KW-0460">Magnesium</keyword>
<dbReference type="FunFam" id="3.20.20.120:FF:000005">
    <property type="entry name" value="Putative L-rhamnonate dehydratase"/>
    <property type="match status" value="1"/>
</dbReference>
<evidence type="ECO:0000259" key="8">
    <source>
        <dbReference type="PROSITE" id="PS51025"/>
    </source>
</evidence>
<keyword evidence="4" id="KW-0694">RNA-binding</keyword>
<dbReference type="Pfam" id="PF00076">
    <property type="entry name" value="RRM_1"/>
    <property type="match status" value="1"/>
</dbReference>
<dbReference type="InterPro" id="IPR034268">
    <property type="entry name" value="RBM25_RRM"/>
</dbReference>
<evidence type="ECO:0000313" key="9">
    <source>
        <dbReference type="EMBL" id="CAK5269106.1"/>
    </source>
</evidence>
<feature type="compositionally biased region" description="Gly residues" evidence="6">
    <location>
        <begin position="670"/>
        <end position="682"/>
    </location>
</feature>
<comment type="cofactor">
    <cofactor evidence="1">
        <name>Mg(2+)</name>
        <dbReference type="ChEBI" id="CHEBI:18420"/>
    </cofactor>
</comment>
<feature type="coiled-coil region" evidence="5">
    <location>
        <begin position="625"/>
        <end position="653"/>
    </location>
</feature>
<feature type="domain" description="RRM" evidence="7">
    <location>
        <begin position="474"/>
        <end position="558"/>
    </location>
</feature>
<dbReference type="GO" id="GO:0016052">
    <property type="term" value="P:carbohydrate catabolic process"/>
    <property type="evidence" value="ECO:0007669"/>
    <property type="project" value="TreeGrafter"/>
</dbReference>
<dbReference type="InterPro" id="IPR029065">
    <property type="entry name" value="Enolase_C-like"/>
</dbReference>
<dbReference type="AlphaFoldDB" id="A0AAD2H4K1"/>
<dbReference type="PANTHER" id="PTHR13794">
    <property type="entry name" value="ENOLASE SUPERFAMILY, MANDELATE RACEMASE"/>
    <property type="match status" value="1"/>
</dbReference>
<dbReference type="GO" id="GO:0003723">
    <property type="term" value="F:RNA binding"/>
    <property type="evidence" value="ECO:0007669"/>
    <property type="project" value="UniProtKB-UniRule"/>
</dbReference>
<dbReference type="InterPro" id="IPR029017">
    <property type="entry name" value="Enolase-like_N"/>
</dbReference>
<gene>
    <name evidence="9" type="ORF">MYCIT1_LOCUS12592</name>
</gene>
<evidence type="ECO:0008006" key="11">
    <source>
        <dbReference type="Google" id="ProtNLM"/>
    </source>
</evidence>
<dbReference type="InterPro" id="IPR046945">
    <property type="entry name" value="RHMD-like"/>
</dbReference>